<dbReference type="OrthoDB" id="572089at2"/>
<feature type="chain" id="PRO_5015408414" evidence="1">
    <location>
        <begin position="20"/>
        <end position="240"/>
    </location>
</feature>
<accession>A0A2U2N387</accession>
<name>A0A2U2N387_9GAMM</name>
<dbReference type="AlphaFoldDB" id="A0A2U2N387"/>
<proteinExistence type="predicted"/>
<feature type="signal peptide" evidence="1">
    <location>
        <begin position="1"/>
        <end position="19"/>
    </location>
</feature>
<evidence type="ECO:0000313" key="3">
    <source>
        <dbReference type="Proteomes" id="UP000245474"/>
    </source>
</evidence>
<dbReference type="EMBL" id="QFFI01000010">
    <property type="protein sequence ID" value="PWG63527.1"/>
    <property type="molecule type" value="Genomic_DNA"/>
</dbReference>
<dbReference type="Proteomes" id="UP000245474">
    <property type="component" value="Unassembled WGS sequence"/>
</dbReference>
<dbReference type="RefSeq" id="WP_109678088.1">
    <property type="nucleotide sequence ID" value="NZ_CP086615.1"/>
</dbReference>
<organism evidence="2 3">
    <name type="scientific">Sediminicurvatus halobius</name>
    <dbReference type="NCBI Taxonomy" id="2182432"/>
    <lineage>
        <taxon>Bacteria</taxon>
        <taxon>Pseudomonadati</taxon>
        <taxon>Pseudomonadota</taxon>
        <taxon>Gammaproteobacteria</taxon>
        <taxon>Chromatiales</taxon>
        <taxon>Ectothiorhodospiraceae</taxon>
        <taxon>Sediminicurvatus</taxon>
    </lineage>
</organism>
<sequence>MHPLHRAPAIALSLLPALAAAHGIDAERGGADAAFDVVRVEVSAETHWLEFRMQVAGEAGAHRPEAAGGLGGAPVYSYVWPTGLDTAAVGFGPEQGILALAVTAHPDFDDTPAFDEDGDGDPDNDGGRWHSHWVVLVPAEEDCPGGLKVRDIPEGEEPELPATWPGLPLYIDSPGYTPLVDGDSVTVRVPFRDAGALEGSAFDGVTSGLRVNESVHAPLLCVEDVFDVASGDLDLPGRVE</sequence>
<evidence type="ECO:0000256" key="1">
    <source>
        <dbReference type="SAM" id="SignalP"/>
    </source>
</evidence>
<keyword evidence="3" id="KW-1185">Reference proteome</keyword>
<gene>
    <name evidence="2" type="ORF">DEM34_08160</name>
</gene>
<evidence type="ECO:0000313" key="2">
    <source>
        <dbReference type="EMBL" id="PWG63527.1"/>
    </source>
</evidence>
<reference evidence="2 3" key="1">
    <citation type="submission" date="2018-05" db="EMBL/GenBank/DDBJ databases">
        <title>Spiribacter halobius sp. nov., a moderately halophilic bacterium isolated from marine solar saltern.</title>
        <authorList>
            <person name="Zheng W.-S."/>
            <person name="Lu D.-C."/>
            <person name="Du Z.-J."/>
        </authorList>
    </citation>
    <scope>NUCLEOTIDE SEQUENCE [LARGE SCALE GENOMIC DNA]</scope>
    <source>
        <strain evidence="2 3">E85</strain>
    </source>
</reference>
<protein>
    <submittedName>
        <fullName evidence="2">Uncharacterized protein</fullName>
    </submittedName>
</protein>
<comment type="caution">
    <text evidence="2">The sequence shown here is derived from an EMBL/GenBank/DDBJ whole genome shotgun (WGS) entry which is preliminary data.</text>
</comment>
<keyword evidence="1" id="KW-0732">Signal</keyword>